<accession>A0A8J3TTI8</accession>
<protein>
    <submittedName>
        <fullName evidence="3">Methionyl-tRNA formyltransferase</fullName>
    </submittedName>
</protein>
<dbReference type="PANTHER" id="PTHR11138">
    <property type="entry name" value="METHIONYL-TRNA FORMYLTRANSFERASE"/>
    <property type="match status" value="1"/>
</dbReference>
<dbReference type="GO" id="GO:0004479">
    <property type="term" value="F:methionyl-tRNA formyltransferase activity"/>
    <property type="evidence" value="ECO:0007669"/>
    <property type="project" value="TreeGrafter"/>
</dbReference>
<evidence type="ECO:0000313" key="4">
    <source>
        <dbReference type="Proteomes" id="UP000650628"/>
    </source>
</evidence>
<dbReference type="InterPro" id="IPR002376">
    <property type="entry name" value="Formyl_transf_N"/>
</dbReference>
<evidence type="ECO:0000259" key="1">
    <source>
        <dbReference type="Pfam" id="PF00551"/>
    </source>
</evidence>
<dbReference type="EMBL" id="BOOO01000019">
    <property type="protein sequence ID" value="GII30224.1"/>
    <property type="molecule type" value="Genomic_DNA"/>
</dbReference>
<dbReference type="InterPro" id="IPR011034">
    <property type="entry name" value="Formyl_transferase-like_C_sf"/>
</dbReference>
<dbReference type="Proteomes" id="UP000650628">
    <property type="component" value="Unassembled WGS sequence"/>
</dbReference>
<dbReference type="InterPro" id="IPR036477">
    <property type="entry name" value="Formyl_transf_N_sf"/>
</dbReference>
<evidence type="ECO:0000313" key="3">
    <source>
        <dbReference type="EMBL" id="GII30224.1"/>
    </source>
</evidence>
<dbReference type="InterPro" id="IPR005793">
    <property type="entry name" value="Formyl_trans_C"/>
</dbReference>
<reference evidence="3 4" key="1">
    <citation type="submission" date="2021-01" db="EMBL/GenBank/DDBJ databases">
        <title>Whole genome shotgun sequence of Planotetraspora mira NBRC 15435.</title>
        <authorList>
            <person name="Komaki H."/>
            <person name="Tamura T."/>
        </authorList>
    </citation>
    <scope>NUCLEOTIDE SEQUENCE [LARGE SCALE GENOMIC DNA]</scope>
    <source>
        <strain evidence="3 4">NBRC 15435</strain>
    </source>
</reference>
<dbReference type="AlphaFoldDB" id="A0A8J3TTI8"/>
<keyword evidence="4" id="KW-1185">Reference proteome</keyword>
<gene>
    <name evidence="3" type="primary">fmt_2</name>
    <name evidence="3" type="ORF">Pmi06nite_36660</name>
</gene>
<name>A0A8J3TTI8_9ACTN</name>
<feature type="domain" description="Formyl transferase N-terminal" evidence="1">
    <location>
        <begin position="47"/>
        <end position="176"/>
    </location>
</feature>
<dbReference type="Gene3D" id="3.40.50.12230">
    <property type="match status" value="1"/>
</dbReference>
<dbReference type="PANTHER" id="PTHR11138:SF5">
    <property type="entry name" value="METHIONYL-TRNA FORMYLTRANSFERASE, MITOCHONDRIAL"/>
    <property type="match status" value="1"/>
</dbReference>
<evidence type="ECO:0000259" key="2">
    <source>
        <dbReference type="Pfam" id="PF02911"/>
    </source>
</evidence>
<dbReference type="Pfam" id="PF00551">
    <property type="entry name" value="Formyl_trans_N"/>
    <property type="match status" value="1"/>
</dbReference>
<comment type="caution">
    <text evidence="3">The sequence shown here is derived from an EMBL/GenBank/DDBJ whole genome shotgun (WGS) entry which is preliminary data.</text>
</comment>
<sequence>MRLRVLRLRDGLWQVWQTFRVNARKLRIVAMHAYMPGYRLVAGWAERHGHEIVLVVTPPTGANERYDKNATPFVVDLPRDANVLVTGQLRSIAAPVIESLLPDLVISAAFPRLIPSEILGIAKYGALNLHPSLLPTGRGPNPGRLVYEGATTVGATLHRTEQDFDTGAILSQRERPLPDDLDGPTLFAMWNEMLAECLEEGAARAVAGEPGTPQDPSKASEAPFYTDAECLIDLTEPVVTIRRRVAALNVTSPKARIRLDGAEETVRSVYGVPSDQQSSPGTVLERHADGWTVQAGDQPLRILTA</sequence>
<proteinExistence type="predicted"/>
<dbReference type="Pfam" id="PF02911">
    <property type="entry name" value="Formyl_trans_C"/>
    <property type="match status" value="1"/>
</dbReference>
<feature type="domain" description="Formyl transferase C-terminal" evidence="2">
    <location>
        <begin position="227"/>
        <end position="304"/>
    </location>
</feature>
<organism evidence="3 4">
    <name type="scientific">Planotetraspora mira</name>
    <dbReference type="NCBI Taxonomy" id="58121"/>
    <lineage>
        <taxon>Bacteria</taxon>
        <taxon>Bacillati</taxon>
        <taxon>Actinomycetota</taxon>
        <taxon>Actinomycetes</taxon>
        <taxon>Streptosporangiales</taxon>
        <taxon>Streptosporangiaceae</taxon>
        <taxon>Planotetraspora</taxon>
    </lineage>
</organism>
<dbReference type="SUPFAM" id="SSF53328">
    <property type="entry name" value="Formyltransferase"/>
    <property type="match status" value="1"/>
</dbReference>
<dbReference type="SUPFAM" id="SSF50486">
    <property type="entry name" value="FMT C-terminal domain-like"/>
    <property type="match status" value="1"/>
</dbReference>